<keyword evidence="8" id="KW-1185">Reference proteome</keyword>
<evidence type="ECO:0000259" key="6">
    <source>
        <dbReference type="PROSITE" id="PS51387"/>
    </source>
</evidence>
<dbReference type="InterPro" id="IPR012951">
    <property type="entry name" value="BBE"/>
</dbReference>
<keyword evidence="4" id="KW-0560">Oxidoreductase</keyword>
<evidence type="ECO:0000256" key="4">
    <source>
        <dbReference type="ARBA" id="ARBA00023002"/>
    </source>
</evidence>
<dbReference type="PROSITE" id="PS51387">
    <property type="entry name" value="FAD_PCMH"/>
    <property type="match status" value="1"/>
</dbReference>
<dbReference type="PANTHER" id="PTHR42973:SF8">
    <property type="entry name" value="FAD-BINDING PCMH-TYPE DOMAIN-CONTAINING PROTEIN"/>
    <property type="match status" value="1"/>
</dbReference>
<organism evidence="7 8">
    <name type="scientific">Curvularia clavata</name>
    <dbReference type="NCBI Taxonomy" id="95742"/>
    <lineage>
        <taxon>Eukaryota</taxon>
        <taxon>Fungi</taxon>
        <taxon>Dikarya</taxon>
        <taxon>Ascomycota</taxon>
        <taxon>Pezizomycotina</taxon>
        <taxon>Dothideomycetes</taxon>
        <taxon>Pleosporomycetidae</taxon>
        <taxon>Pleosporales</taxon>
        <taxon>Pleosporineae</taxon>
        <taxon>Pleosporaceae</taxon>
        <taxon>Curvularia</taxon>
    </lineage>
</organism>
<dbReference type="InterPro" id="IPR016166">
    <property type="entry name" value="FAD-bd_PCMH"/>
</dbReference>
<dbReference type="Proteomes" id="UP001056012">
    <property type="component" value="Chromosome 4"/>
</dbReference>
<feature type="domain" description="FAD-binding PCMH-type" evidence="6">
    <location>
        <begin position="76"/>
        <end position="246"/>
    </location>
</feature>
<evidence type="ECO:0000256" key="1">
    <source>
        <dbReference type="ARBA" id="ARBA00005466"/>
    </source>
</evidence>
<dbReference type="InterPro" id="IPR016167">
    <property type="entry name" value="FAD-bd_PCMH_sub1"/>
</dbReference>
<dbReference type="Pfam" id="PF08031">
    <property type="entry name" value="BBE"/>
    <property type="match status" value="1"/>
</dbReference>
<dbReference type="InterPro" id="IPR006094">
    <property type="entry name" value="Oxid_FAD_bind_N"/>
</dbReference>
<protein>
    <submittedName>
        <fullName evidence="7">6-hydroxy-D-nicotine oxidase</fullName>
    </submittedName>
</protein>
<keyword evidence="3" id="KW-0274">FAD</keyword>
<dbReference type="GO" id="GO:0071949">
    <property type="term" value="F:FAD binding"/>
    <property type="evidence" value="ECO:0007669"/>
    <property type="project" value="InterPro"/>
</dbReference>
<dbReference type="PANTHER" id="PTHR42973">
    <property type="entry name" value="BINDING OXIDOREDUCTASE, PUTATIVE (AFU_ORTHOLOGUE AFUA_1G17690)-RELATED"/>
    <property type="match status" value="1"/>
</dbReference>
<dbReference type="Gene3D" id="3.30.465.10">
    <property type="match status" value="1"/>
</dbReference>
<evidence type="ECO:0000256" key="2">
    <source>
        <dbReference type="ARBA" id="ARBA00022630"/>
    </source>
</evidence>
<dbReference type="Pfam" id="PF01565">
    <property type="entry name" value="FAD_binding_4"/>
    <property type="match status" value="1"/>
</dbReference>
<evidence type="ECO:0000256" key="3">
    <source>
        <dbReference type="ARBA" id="ARBA00022827"/>
    </source>
</evidence>
<dbReference type="AlphaFoldDB" id="A0A9Q8ZCP3"/>
<dbReference type="Gene3D" id="3.30.43.10">
    <property type="entry name" value="Uridine Diphospho-n-acetylenolpyruvylglucosamine Reductase, domain 2"/>
    <property type="match status" value="1"/>
</dbReference>
<accession>A0A9Q8ZCP3</accession>
<dbReference type="OrthoDB" id="9996127at2759"/>
<dbReference type="GO" id="GO:0016491">
    <property type="term" value="F:oxidoreductase activity"/>
    <property type="evidence" value="ECO:0007669"/>
    <property type="project" value="UniProtKB-KW"/>
</dbReference>
<feature type="signal peptide" evidence="5">
    <location>
        <begin position="1"/>
        <end position="21"/>
    </location>
</feature>
<proteinExistence type="inferred from homology"/>
<dbReference type="EMBL" id="CP089277">
    <property type="protein sequence ID" value="USP79024.1"/>
    <property type="molecule type" value="Genomic_DNA"/>
</dbReference>
<keyword evidence="5" id="KW-0732">Signal</keyword>
<name>A0A9Q8ZCP3_CURCL</name>
<dbReference type="InterPro" id="IPR050416">
    <property type="entry name" value="FAD-linked_Oxidoreductase"/>
</dbReference>
<dbReference type="VEuPathDB" id="FungiDB:yc1106_06298"/>
<dbReference type="Gene3D" id="3.40.462.20">
    <property type="match status" value="1"/>
</dbReference>
<dbReference type="InterPro" id="IPR016169">
    <property type="entry name" value="FAD-bd_PCMH_sub2"/>
</dbReference>
<dbReference type="InterPro" id="IPR036318">
    <property type="entry name" value="FAD-bd_PCMH-like_sf"/>
</dbReference>
<reference evidence="7" key="1">
    <citation type="submission" date="2021-12" db="EMBL/GenBank/DDBJ databases">
        <title>Curvularia clavata genome.</title>
        <authorList>
            <person name="Cao Y."/>
        </authorList>
    </citation>
    <scope>NUCLEOTIDE SEQUENCE</scope>
    <source>
        <strain evidence="7">Yc1106</strain>
    </source>
</reference>
<keyword evidence="2" id="KW-0285">Flavoprotein</keyword>
<evidence type="ECO:0000256" key="5">
    <source>
        <dbReference type="SAM" id="SignalP"/>
    </source>
</evidence>
<evidence type="ECO:0000313" key="8">
    <source>
        <dbReference type="Proteomes" id="UP001056012"/>
    </source>
</evidence>
<comment type="similarity">
    <text evidence="1">Belongs to the oxygen-dependent FAD-linked oxidoreductase family.</text>
</comment>
<feature type="chain" id="PRO_5040268434" evidence="5">
    <location>
        <begin position="22"/>
        <end position="511"/>
    </location>
</feature>
<evidence type="ECO:0000313" key="7">
    <source>
        <dbReference type="EMBL" id="USP79024.1"/>
    </source>
</evidence>
<gene>
    <name evidence="7" type="ORF">yc1106_06298</name>
</gene>
<dbReference type="SUPFAM" id="SSF56176">
    <property type="entry name" value="FAD-binding/transporter-associated domain-like"/>
    <property type="match status" value="1"/>
</dbReference>
<sequence length="511" mass="56000">MKCSVLSAAFYSGLFWTSASGAVIPRYFEKQPVTRRQLDSSQVQKELGSLVSNSTLIYGPASSKFEEATSRWTDWNRPRIESVIEPGTEADVATIVKYCNENSIEYLVRSGGHGLAASLGAFNGIQISTSPLKEISVQPSGKSAWFGGGLLVKEAIDGMWELGYVTTTGGCECVGMGGAALGGGHGRLEGLHGLIADNILQFNVVLGNGSTIRVNSTSHSDLYWGMRGAGHNFGIVTSFEMNIWPKGPETWHFHNYVWRGEHLETVFNALNDMHGNGTTPVNMAFEAGSFVMNTTVSTEEPVLFWSFVYRGPAEEAEKILAPFNAIEAVSDVAGDVPYPKVASSTGTGMNDPICQHGNVHSTSTVFLRAFNATAERQIFESFKRRAAEDPVLAQGCTILHEGYSTEAVEAIDSASTAYPFRADRHLTLFDAVVPHNDTAREAAARIWADEVRDLWAAGQPDRTVDAYVNYANGLETLEQRYGYESWRLERLRALKAAYDPDNRFRFFNPIV</sequence>